<evidence type="ECO:0000313" key="1">
    <source>
        <dbReference type="EMBL" id="KKS44707.1"/>
    </source>
</evidence>
<protein>
    <submittedName>
        <fullName evidence="1">Uncharacterized protein</fullName>
    </submittedName>
</protein>
<evidence type="ECO:0000313" key="2">
    <source>
        <dbReference type="Proteomes" id="UP000033986"/>
    </source>
</evidence>
<comment type="caution">
    <text evidence="1">The sequence shown here is derived from an EMBL/GenBank/DDBJ whole genome shotgun (WGS) entry which is preliminary data.</text>
</comment>
<dbReference type="AlphaFoldDB" id="A0A0G0Z7K4"/>
<dbReference type="Proteomes" id="UP000033986">
    <property type="component" value="Unassembled WGS sequence"/>
</dbReference>
<gene>
    <name evidence="1" type="ORF">UV07_C0004G0016</name>
</gene>
<dbReference type="EMBL" id="LCDB01000004">
    <property type="protein sequence ID" value="KKS44707.1"/>
    <property type="molecule type" value="Genomic_DNA"/>
</dbReference>
<organism evidence="1 2">
    <name type="scientific">Candidatus Azambacteria bacterium GW2011_GWB1_42_17</name>
    <dbReference type="NCBI Taxonomy" id="1618615"/>
    <lineage>
        <taxon>Bacteria</taxon>
        <taxon>Candidatus Azamiibacteriota</taxon>
    </lineage>
</organism>
<sequence>MKKLIKIIILLLAISYLPYAVVLAQFELPTSQLPDLNLKPTLSLSVDPTTPLPDFPVVVATNLSGALGVNNSVYTWFLNGKKQSESSGLNKNTFSFTAGELGGVYTVGVSIVTPGGDNLSDSISLTASDFDLTWSANAQAPARYRGKILPTQNSTVFLSALPFVYRPGTKSLIASNGLIYNWSANDKLDISNSGVGKFNFNFRINNFAGDIASVGLEIRNEEKTVSLRKTIEIPVARPQTFIYLADRKTGLPYGAAIKNLITGINNSLEFFAESYFFNFTPDKLKWQWLVNNNEIFGETEKPWLAALNIPSNAKSISTQIQVKVKNLDNDIESARSAINLEIK</sequence>
<accession>A0A0G0Z7K4</accession>
<name>A0A0G0Z7K4_9BACT</name>
<reference evidence="1 2" key="1">
    <citation type="journal article" date="2015" name="Nature">
        <title>rRNA introns, odd ribosomes, and small enigmatic genomes across a large radiation of phyla.</title>
        <authorList>
            <person name="Brown C.T."/>
            <person name="Hug L.A."/>
            <person name="Thomas B.C."/>
            <person name="Sharon I."/>
            <person name="Castelle C.J."/>
            <person name="Singh A."/>
            <person name="Wilkins M.J."/>
            <person name="Williams K.H."/>
            <person name="Banfield J.F."/>
        </authorList>
    </citation>
    <scope>NUCLEOTIDE SEQUENCE [LARGE SCALE GENOMIC DNA]</scope>
</reference>
<proteinExistence type="predicted"/>